<dbReference type="SUPFAM" id="SSF53187">
    <property type="entry name" value="Zn-dependent exopeptidases"/>
    <property type="match status" value="1"/>
</dbReference>
<feature type="non-terminal residue" evidence="1">
    <location>
        <position position="57"/>
    </location>
</feature>
<dbReference type="OrthoDB" id="6119954at2759"/>
<dbReference type="Gene3D" id="3.40.630.10">
    <property type="entry name" value="Zn peptidases"/>
    <property type="match status" value="1"/>
</dbReference>
<evidence type="ECO:0000313" key="2">
    <source>
        <dbReference type="Proteomes" id="UP000054560"/>
    </source>
</evidence>
<proteinExistence type="predicted"/>
<evidence type="ECO:0000313" key="1">
    <source>
        <dbReference type="EMBL" id="KNC69989.1"/>
    </source>
</evidence>
<gene>
    <name evidence="1" type="ORF">SARC_17490</name>
</gene>
<dbReference type="Proteomes" id="UP000054560">
    <property type="component" value="Unassembled WGS sequence"/>
</dbReference>
<dbReference type="GeneID" id="25917994"/>
<organism evidence="1 2">
    <name type="scientific">Sphaeroforma arctica JP610</name>
    <dbReference type="NCBI Taxonomy" id="667725"/>
    <lineage>
        <taxon>Eukaryota</taxon>
        <taxon>Ichthyosporea</taxon>
        <taxon>Ichthyophonida</taxon>
        <taxon>Sphaeroforma</taxon>
    </lineage>
</organism>
<accession>A0A0L0F041</accession>
<dbReference type="RefSeq" id="XP_014143891.1">
    <property type="nucleotide sequence ID" value="XM_014288416.1"/>
</dbReference>
<name>A0A0L0F041_9EUKA</name>
<dbReference type="AlphaFoldDB" id="A0A0L0F041"/>
<keyword evidence="2" id="KW-1185">Reference proteome</keyword>
<dbReference type="EMBL" id="KQ252555">
    <property type="protein sequence ID" value="KNC69989.1"/>
    <property type="molecule type" value="Genomic_DNA"/>
</dbReference>
<sequence>MSSSLPTTPPPEDFSYFLHERPGCFFFIPSQTPDGVKRPHHKTIFTLNEECLEIGSS</sequence>
<reference evidence="1 2" key="1">
    <citation type="submission" date="2011-02" db="EMBL/GenBank/DDBJ databases">
        <title>The Genome Sequence of Sphaeroforma arctica JP610.</title>
        <authorList>
            <consortium name="The Broad Institute Genome Sequencing Platform"/>
            <person name="Russ C."/>
            <person name="Cuomo C."/>
            <person name="Young S.K."/>
            <person name="Zeng Q."/>
            <person name="Gargeya S."/>
            <person name="Alvarado L."/>
            <person name="Berlin A."/>
            <person name="Chapman S.B."/>
            <person name="Chen Z."/>
            <person name="Freedman E."/>
            <person name="Gellesch M."/>
            <person name="Goldberg J."/>
            <person name="Griggs A."/>
            <person name="Gujja S."/>
            <person name="Heilman E."/>
            <person name="Heiman D."/>
            <person name="Howarth C."/>
            <person name="Mehta T."/>
            <person name="Neiman D."/>
            <person name="Pearson M."/>
            <person name="Roberts A."/>
            <person name="Saif S."/>
            <person name="Shea T."/>
            <person name="Shenoy N."/>
            <person name="Sisk P."/>
            <person name="Stolte C."/>
            <person name="Sykes S."/>
            <person name="White J."/>
            <person name="Yandava C."/>
            <person name="Burger G."/>
            <person name="Gray M.W."/>
            <person name="Holland P.W.H."/>
            <person name="King N."/>
            <person name="Lang F.B.F."/>
            <person name="Roger A.J."/>
            <person name="Ruiz-Trillo I."/>
            <person name="Haas B."/>
            <person name="Nusbaum C."/>
            <person name="Birren B."/>
        </authorList>
    </citation>
    <scope>NUCLEOTIDE SEQUENCE [LARGE SCALE GENOMIC DNA]</scope>
    <source>
        <strain evidence="1 2">JP610</strain>
    </source>
</reference>
<protein>
    <submittedName>
        <fullName evidence="1">Uncharacterized protein</fullName>
    </submittedName>
</protein>